<evidence type="ECO:0000256" key="2">
    <source>
        <dbReference type="ARBA" id="ARBA00006730"/>
    </source>
</evidence>
<evidence type="ECO:0000313" key="11">
    <source>
        <dbReference type="Proteomes" id="UP000422822"/>
    </source>
</evidence>
<evidence type="ECO:0000256" key="5">
    <source>
        <dbReference type="ARBA" id="ARBA00023002"/>
    </source>
</evidence>
<reference evidence="10 11" key="1">
    <citation type="submission" date="2018-10" db="EMBL/GenBank/DDBJ databases">
        <title>Propagation and draft genome sequences of three atypical Erhlichia ruminantium isolates.</title>
        <authorList>
            <person name="Liebenberg J."/>
            <person name="Steyn H."/>
            <person name="Josemans A."/>
            <person name="Zweygarth E."/>
        </authorList>
    </citation>
    <scope>NUCLEOTIDE SEQUENCE [LARGE SCALE GENOMIC DNA]</scope>
    <source>
        <strain evidence="10 11">Omatjenne</strain>
    </source>
</reference>
<proteinExistence type="inferred from homology"/>
<keyword evidence="3" id="KW-0285">Flavoprotein</keyword>
<evidence type="ECO:0000313" key="10">
    <source>
        <dbReference type="EMBL" id="QGR03550.1"/>
    </source>
</evidence>
<protein>
    <recommendedName>
        <fullName evidence="7">D-amino-acid oxidase</fullName>
        <ecNumber evidence="6">1.4.3.3</ecNumber>
    </recommendedName>
</protein>
<comment type="cofactor">
    <cofactor evidence="1">
        <name>FAD</name>
        <dbReference type="ChEBI" id="CHEBI:57692"/>
    </cofactor>
</comment>
<feature type="domain" description="FAD dependent oxidoreductase" evidence="9">
    <location>
        <begin position="7"/>
        <end position="330"/>
    </location>
</feature>
<dbReference type="GO" id="GO:0046416">
    <property type="term" value="P:D-amino acid metabolic process"/>
    <property type="evidence" value="ECO:0007669"/>
    <property type="project" value="InterPro"/>
</dbReference>
<dbReference type="RefSeq" id="WP_158406736.1">
    <property type="nucleotide sequence ID" value="NZ_CP033454.1"/>
</dbReference>
<dbReference type="InterPro" id="IPR023209">
    <property type="entry name" value="DAO"/>
</dbReference>
<dbReference type="Proteomes" id="UP000422822">
    <property type="component" value="Chromosome"/>
</dbReference>
<keyword evidence="11" id="KW-1185">Reference proteome</keyword>
<evidence type="ECO:0000256" key="6">
    <source>
        <dbReference type="ARBA" id="ARBA00039101"/>
    </source>
</evidence>
<dbReference type="InterPro" id="IPR036188">
    <property type="entry name" value="FAD/NAD-bd_sf"/>
</dbReference>
<keyword evidence="4" id="KW-0274">FAD</keyword>
<keyword evidence="5" id="KW-0560">Oxidoreductase</keyword>
<evidence type="ECO:0000256" key="1">
    <source>
        <dbReference type="ARBA" id="ARBA00001974"/>
    </source>
</evidence>
<comment type="catalytic activity">
    <reaction evidence="8">
        <text>a D-alpha-amino acid + O2 + H2O = a 2-oxocarboxylate + H2O2 + NH4(+)</text>
        <dbReference type="Rhea" id="RHEA:21816"/>
        <dbReference type="ChEBI" id="CHEBI:15377"/>
        <dbReference type="ChEBI" id="CHEBI:15379"/>
        <dbReference type="ChEBI" id="CHEBI:16240"/>
        <dbReference type="ChEBI" id="CHEBI:28938"/>
        <dbReference type="ChEBI" id="CHEBI:35179"/>
        <dbReference type="ChEBI" id="CHEBI:59871"/>
        <dbReference type="EC" id="1.4.3.3"/>
    </reaction>
    <physiologicalReaction direction="left-to-right" evidence="8">
        <dbReference type="Rhea" id="RHEA:21817"/>
    </physiologicalReaction>
</comment>
<dbReference type="Gene3D" id="3.30.9.10">
    <property type="entry name" value="D-Amino Acid Oxidase, subunit A, domain 2"/>
    <property type="match status" value="1"/>
</dbReference>
<dbReference type="AlphaFoldDB" id="A0AAE6UIL3"/>
<comment type="similarity">
    <text evidence="2">Belongs to the DAMOX/DASOX family.</text>
</comment>
<evidence type="ECO:0000256" key="8">
    <source>
        <dbReference type="ARBA" id="ARBA00049547"/>
    </source>
</evidence>
<dbReference type="PANTHER" id="PTHR11530:SF11">
    <property type="entry name" value="D-ASPARTATE OXIDASE"/>
    <property type="match status" value="1"/>
</dbReference>
<dbReference type="GO" id="GO:0071949">
    <property type="term" value="F:FAD binding"/>
    <property type="evidence" value="ECO:0007669"/>
    <property type="project" value="InterPro"/>
</dbReference>
<dbReference type="PANTHER" id="PTHR11530">
    <property type="entry name" value="D-AMINO ACID OXIDASE"/>
    <property type="match status" value="1"/>
</dbReference>
<organism evidence="10 11">
    <name type="scientific">Ehrlichia ruminantium</name>
    <name type="common">heartwater rickettsia</name>
    <name type="synonym">Cowdria ruminantium</name>
    <dbReference type="NCBI Taxonomy" id="779"/>
    <lineage>
        <taxon>Bacteria</taxon>
        <taxon>Pseudomonadati</taxon>
        <taxon>Pseudomonadota</taxon>
        <taxon>Alphaproteobacteria</taxon>
        <taxon>Rickettsiales</taxon>
        <taxon>Anaplasmataceae</taxon>
        <taxon>Ehrlichia</taxon>
    </lineage>
</organism>
<name>A0AAE6UIL3_EHRRU</name>
<evidence type="ECO:0000259" key="9">
    <source>
        <dbReference type="Pfam" id="PF01266"/>
    </source>
</evidence>
<evidence type="ECO:0000256" key="7">
    <source>
        <dbReference type="ARBA" id="ARBA00039751"/>
    </source>
</evidence>
<evidence type="ECO:0000256" key="3">
    <source>
        <dbReference type="ARBA" id="ARBA00022630"/>
    </source>
</evidence>
<sequence>MTRKAGIVGAGLVGRLLALRLLQDGWQVTLFDKFGKNDRQSCGAIAAGMLALYSELEKMEEVIFELGMKSLNLWPSIIKGLVGNTFFTMSGSVIVAHRNDVSELDRFVMFIKRKLKFNHLRIIDEQELKLLEPELLFPYGIYLPWEGHIDTSGLFQNIMSTLEQYNVIWYEHVCVSKIGDGYIVLENGIEYKFDFVFDCRGIGARNDLPGLRAVRGEIILLYAPQVSFNRPIRMVHPKYSIYIVPRPGSYFVVGATEIESDDMSEVSVQSVLELLSSAYSVHKGFAEARIIEMSKNCRAAFLDNLPRIYVEGNIIRINGLYRHGYLLAPSLIEEVMLLLNGSSDINSSIVNILN</sequence>
<dbReference type="EMBL" id="CP033455">
    <property type="protein sequence ID" value="QGR03550.1"/>
    <property type="molecule type" value="Genomic_DNA"/>
</dbReference>
<dbReference type="Gene3D" id="3.50.50.60">
    <property type="entry name" value="FAD/NAD(P)-binding domain"/>
    <property type="match status" value="1"/>
</dbReference>
<dbReference type="SUPFAM" id="SSF51905">
    <property type="entry name" value="FAD/NAD(P)-binding domain"/>
    <property type="match status" value="1"/>
</dbReference>
<evidence type="ECO:0000256" key="4">
    <source>
        <dbReference type="ARBA" id="ARBA00022827"/>
    </source>
</evidence>
<gene>
    <name evidence="10" type="ORF">EDL80_03160</name>
</gene>
<dbReference type="InterPro" id="IPR006076">
    <property type="entry name" value="FAD-dep_OxRdtase"/>
</dbReference>
<accession>A0AAE6UIL3</accession>
<dbReference type="GO" id="GO:0003884">
    <property type="term" value="F:D-amino-acid oxidase activity"/>
    <property type="evidence" value="ECO:0007669"/>
    <property type="project" value="UniProtKB-EC"/>
</dbReference>
<dbReference type="EC" id="1.4.3.3" evidence="6"/>
<dbReference type="Pfam" id="PF01266">
    <property type="entry name" value="DAO"/>
    <property type="match status" value="1"/>
</dbReference>